<dbReference type="GO" id="GO:0016887">
    <property type="term" value="F:ATP hydrolysis activity"/>
    <property type="evidence" value="ECO:0007669"/>
    <property type="project" value="InterPro"/>
</dbReference>
<evidence type="ECO:0000256" key="5">
    <source>
        <dbReference type="ARBA" id="ARBA00022723"/>
    </source>
</evidence>
<dbReference type="GO" id="GO:0005886">
    <property type="term" value="C:plasma membrane"/>
    <property type="evidence" value="ECO:0007669"/>
    <property type="project" value="UniProtKB-SubCell"/>
</dbReference>
<dbReference type="InterPro" id="IPR027256">
    <property type="entry name" value="P-typ_ATPase_IB"/>
</dbReference>
<dbReference type="InterPro" id="IPR045800">
    <property type="entry name" value="HMBD"/>
</dbReference>
<dbReference type="SFLD" id="SFLDG00002">
    <property type="entry name" value="C1.7:_P-type_atpase_like"/>
    <property type="match status" value="1"/>
</dbReference>
<dbReference type="InterPro" id="IPR012348">
    <property type="entry name" value="RNR-like"/>
</dbReference>
<evidence type="ECO:0000256" key="2">
    <source>
        <dbReference type="ARBA" id="ARBA00006024"/>
    </source>
</evidence>
<keyword evidence="7 11" id="KW-0067">ATP-binding</keyword>
<feature type="transmembrane region" description="Helical" evidence="11">
    <location>
        <begin position="377"/>
        <end position="399"/>
    </location>
</feature>
<dbReference type="InterPro" id="IPR044492">
    <property type="entry name" value="P_typ_ATPase_HD_dom"/>
</dbReference>
<keyword evidence="9 11" id="KW-1133">Transmembrane helix</keyword>
<dbReference type="InterPro" id="IPR011017">
    <property type="entry name" value="TRASH_dom"/>
</dbReference>
<dbReference type="SUPFAM" id="SSF56784">
    <property type="entry name" value="HAD-like"/>
    <property type="match status" value="1"/>
</dbReference>
<dbReference type="InterPro" id="IPR023214">
    <property type="entry name" value="HAD_sf"/>
</dbReference>
<dbReference type="GO" id="GO:0016491">
    <property type="term" value="F:oxidoreductase activity"/>
    <property type="evidence" value="ECO:0007669"/>
    <property type="project" value="InterPro"/>
</dbReference>
<dbReference type="InterPro" id="IPR023299">
    <property type="entry name" value="ATPase_P-typ_cyto_dom_N"/>
</dbReference>
<name>A0A4R3YTZ8_9GAMM</name>
<dbReference type="SUPFAM" id="SSF81665">
    <property type="entry name" value="Calcium ATPase, transmembrane domain M"/>
    <property type="match status" value="1"/>
</dbReference>
<dbReference type="PRINTS" id="PR00119">
    <property type="entry name" value="CATATPASE"/>
</dbReference>
<dbReference type="Pfam" id="PF04945">
    <property type="entry name" value="YHS"/>
    <property type="match status" value="1"/>
</dbReference>
<evidence type="ECO:0000259" key="12">
    <source>
        <dbReference type="SMART" id="SM00746"/>
    </source>
</evidence>
<dbReference type="AlphaFoldDB" id="A0A4R3YTZ8"/>
<dbReference type="InterPro" id="IPR059000">
    <property type="entry name" value="ATPase_P-type_domA"/>
</dbReference>
<dbReference type="EMBL" id="SMCS01000003">
    <property type="protein sequence ID" value="TCV94633.1"/>
    <property type="molecule type" value="Genomic_DNA"/>
</dbReference>
<dbReference type="Gene3D" id="2.70.150.10">
    <property type="entry name" value="Calcium-transporting ATPase, cytoplasmic transduction domain A"/>
    <property type="match status" value="1"/>
</dbReference>
<dbReference type="NCBIfam" id="TIGR01494">
    <property type="entry name" value="ATPase_P-type"/>
    <property type="match status" value="1"/>
</dbReference>
<dbReference type="InterPro" id="IPR018303">
    <property type="entry name" value="ATPase_P-typ_P_site"/>
</dbReference>
<dbReference type="InterPro" id="IPR007029">
    <property type="entry name" value="YHS_dom"/>
</dbReference>
<gene>
    <name evidence="13" type="ORF">EC912_103118</name>
</gene>
<proteinExistence type="inferred from homology"/>
<evidence type="ECO:0000256" key="6">
    <source>
        <dbReference type="ARBA" id="ARBA00022741"/>
    </source>
</evidence>
<evidence type="ECO:0000256" key="10">
    <source>
        <dbReference type="ARBA" id="ARBA00023136"/>
    </source>
</evidence>
<sequence length="774" mass="81249">MSATHCAHSASASVEVKDPVCGMTVDPETAKHRAEHDGQTYYFCAVRCHDRFVADPHAFLHPKASAAPAAPSGTIYTCPMHPEVRQIGPGACPKCGMALEPAMPSSDDDDSEVRALGRRMAGLLALTLPVFLLAMGPHLFGWHLAHPFDAIAGWIEAVLASVVVLWGGAPFFARGWRSLRPWSPNMYTLIALGTGVAWTYSAIAFLFPGLFPPAMHDEHGGVAVYFESAAVIVTLVSLGDFLELRARRRTGAALRALLGLVPKTARRIGNDGGEHDVALEDIAVGDVLRVRPGEKVPVDGVVVEGESHVDEAMLTGEPMPVSKRYGDRVTGGTLNQHGALTMRVDRIGSDTMLSRIVALVADAQRSRAPLQRIADRVAAWFVPAVVAVAVLAFAAWWLVGPDPRFAHALVAAVSVLIIACPCALGLATPMSIMVASGRGAQMGVLFRDAAAIETLRDVDTLVFDKTGTLTEGKPALTEVQTYGRERAAVLAFAAAVERPSEHPLAAAVIAAADAEGIVIPTVTGFEVAVGRGVVGRVDDTDVALGNLKLMEQERVDTGAARDRAESLRARGSTVMFLALNGRLAGLLAFADKVKPSAAPALDALREAGLRLVMLTGDSETTARAVAANLSVDEVHAGASPEEKASIIRALKAEGRKVAMAGDGVNDAPALALADVGIGMGNGSDIAIESASVTLLKGDLAGIVRARRLSQATVTNIRQNLFFAFVYNAIGVPLAAGVLYPLWGVTLSPMVAALAMSLSSVSVVGNALRLRGEKL</sequence>
<evidence type="ECO:0000256" key="3">
    <source>
        <dbReference type="ARBA" id="ARBA00022475"/>
    </source>
</evidence>
<evidence type="ECO:0000256" key="9">
    <source>
        <dbReference type="ARBA" id="ARBA00022989"/>
    </source>
</evidence>
<dbReference type="NCBIfam" id="TIGR01511">
    <property type="entry name" value="ATPase-IB1_Cu"/>
    <property type="match status" value="1"/>
</dbReference>
<dbReference type="SMART" id="SM00746">
    <property type="entry name" value="TRASH"/>
    <property type="match status" value="1"/>
</dbReference>
<keyword evidence="6 11" id="KW-0547">Nucleotide-binding</keyword>
<evidence type="ECO:0000313" key="14">
    <source>
        <dbReference type="Proteomes" id="UP000295645"/>
    </source>
</evidence>
<dbReference type="Pfam" id="PF19335">
    <property type="entry name" value="HMBD"/>
    <property type="match status" value="1"/>
</dbReference>
<keyword evidence="8" id="KW-1278">Translocase</keyword>
<comment type="caution">
    <text evidence="13">The sequence shown here is derived from an EMBL/GenBank/DDBJ whole genome shotgun (WGS) entry which is preliminary data.</text>
</comment>
<feature type="transmembrane region" description="Helical" evidence="11">
    <location>
        <begin position="720"/>
        <end position="742"/>
    </location>
</feature>
<keyword evidence="14" id="KW-1185">Reference proteome</keyword>
<dbReference type="Proteomes" id="UP000295645">
    <property type="component" value="Unassembled WGS sequence"/>
</dbReference>
<evidence type="ECO:0000313" key="13">
    <source>
        <dbReference type="EMBL" id="TCV94633.1"/>
    </source>
</evidence>
<comment type="subcellular location">
    <subcellularLocation>
        <location evidence="1">Cell membrane</location>
        <topology evidence="1">Multi-pass membrane protein</topology>
    </subcellularLocation>
</comment>
<organism evidence="13 14">
    <name type="scientific">Luteibacter rhizovicinus</name>
    <dbReference type="NCBI Taxonomy" id="242606"/>
    <lineage>
        <taxon>Bacteria</taxon>
        <taxon>Pseudomonadati</taxon>
        <taxon>Pseudomonadota</taxon>
        <taxon>Gammaproteobacteria</taxon>
        <taxon>Lysobacterales</taxon>
        <taxon>Rhodanobacteraceae</taxon>
        <taxon>Luteibacter</taxon>
    </lineage>
</organism>
<dbReference type="PANTHER" id="PTHR43520:SF8">
    <property type="entry name" value="P-TYPE CU(+) TRANSPORTER"/>
    <property type="match status" value="1"/>
</dbReference>
<dbReference type="PROSITE" id="PS00154">
    <property type="entry name" value="ATPASE_E1_E2"/>
    <property type="match status" value="1"/>
</dbReference>
<keyword evidence="4 11" id="KW-0812">Transmembrane</keyword>
<feature type="domain" description="TRASH" evidence="12">
    <location>
        <begin position="18"/>
        <end position="56"/>
    </location>
</feature>
<dbReference type="InterPro" id="IPR036412">
    <property type="entry name" value="HAD-like_sf"/>
</dbReference>
<dbReference type="InterPro" id="IPR009078">
    <property type="entry name" value="Ferritin-like_SF"/>
</dbReference>
<comment type="similarity">
    <text evidence="2 11">Belongs to the cation transport ATPase (P-type) (TC 3.A.3) family. Type IB subfamily.</text>
</comment>
<dbReference type="Gene3D" id="1.10.620.20">
    <property type="entry name" value="Ribonucleotide Reductase, subunit A"/>
    <property type="match status" value="1"/>
</dbReference>
<feature type="transmembrane region" description="Helical" evidence="11">
    <location>
        <begin position="748"/>
        <end position="767"/>
    </location>
</feature>
<reference evidence="13 14" key="1">
    <citation type="submission" date="2019-03" db="EMBL/GenBank/DDBJ databases">
        <title>Above-ground endophytic microbial communities from plants in different locations in the United States.</title>
        <authorList>
            <person name="Frank C."/>
        </authorList>
    </citation>
    <scope>NUCLEOTIDE SEQUENCE [LARGE SCALE GENOMIC DNA]</scope>
    <source>
        <strain evidence="13 14">LP_13_YM</strain>
    </source>
</reference>
<feature type="transmembrane region" description="Helical" evidence="11">
    <location>
        <begin position="151"/>
        <end position="173"/>
    </location>
</feature>
<dbReference type="GO" id="GO:0055070">
    <property type="term" value="P:copper ion homeostasis"/>
    <property type="evidence" value="ECO:0007669"/>
    <property type="project" value="TreeGrafter"/>
</dbReference>
<dbReference type="GO" id="GO:0005507">
    <property type="term" value="F:copper ion binding"/>
    <property type="evidence" value="ECO:0007669"/>
    <property type="project" value="TreeGrafter"/>
</dbReference>
<feature type="transmembrane region" description="Helical" evidence="11">
    <location>
        <begin position="123"/>
        <end position="145"/>
    </location>
</feature>
<evidence type="ECO:0000256" key="1">
    <source>
        <dbReference type="ARBA" id="ARBA00004651"/>
    </source>
</evidence>
<dbReference type="GO" id="GO:0060003">
    <property type="term" value="P:copper ion export"/>
    <property type="evidence" value="ECO:0007669"/>
    <property type="project" value="UniProtKB-ARBA"/>
</dbReference>
<dbReference type="GO" id="GO:0043682">
    <property type="term" value="F:P-type divalent copper transporter activity"/>
    <property type="evidence" value="ECO:0007669"/>
    <property type="project" value="TreeGrafter"/>
</dbReference>
<feature type="transmembrane region" description="Helical" evidence="11">
    <location>
        <begin position="185"/>
        <end position="210"/>
    </location>
</feature>
<dbReference type="Pfam" id="PF00122">
    <property type="entry name" value="E1-E2_ATPase"/>
    <property type="match status" value="1"/>
</dbReference>
<protein>
    <submittedName>
        <fullName evidence="13">Cu+-exporting ATPase</fullName>
    </submittedName>
</protein>
<dbReference type="SUPFAM" id="SSF81653">
    <property type="entry name" value="Calcium ATPase, transduction domain A"/>
    <property type="match status" value="1"/>
</dbReference>
<feature type="transmembrane region" description="Helical" evidence="11">
    <location>
        <begin position="222"/>
        <end position="242"/>
    </location>
</feature>
<dbReference type="SUPFAM" id="SSF47240">
    <property type="entry name" value="Ferritin-like"/>
    <property type="match status" value="1"/>
</dbReference>
<dbReference type="InterPro" id="IPR001757">
    <property type="entry name" value="P_typ_ATPase"/>
</dbReference>
<dbReference type="SFLD" id="SFLDS00003">
    <property type="entry name" value="Haloacid_Dehalogenase"/>
    <property type="match status" value="1"/>
</dbReference>
<dbReference type="CDD" id="cd02094">
    <property type="entry name" value="P-type_ATPase_Cu-like"/>
    <property type="match status" value="1"/>
</dbReference>
<evidence type="ECO:0000256" key="11">
    <source>
        <dbReference type="RuleBase" id="RU362081"/>
    </source>
</evidence>
<dbReference type="Gene3D" id="3.40.1110.10">
    <property type="entry name" value="Calcium-transporting ATPase, cytoplasmic domain N"/>
    <property type="match status" value="1"/>
</dbReference>
<dbReference type="InterPro" id="IPR008250">
    <property type="entry name" value="ATPase_P-typ_transduc_dom_A_sf"/>
</dbReference>
<dbReference type="FunFam" id="2.70.150.10:FF:000020">
    <property type="entry name" value="Copper-exporting P-type ATPase A"/>
    <property type="match status" value="1"/>
</dbReference>
<dbReference type="Pfam" id="PF00702">
    <property type="entry name" value="Hydrolase"/>
    <property type="match status" value="1"/>
</dbReference>
<dbReference type="SFLD" id="SFLDF00027">
    <property type="entry name" value="p-type_atpase"/>
    <property type="match status" value="1"/>
</dbReference>
<keyword evidence="3 11" id="KW-1003">Cell membrane</keyword>
<dbReference type="GO" id="GO:0005524">
    <property type="term" value="F:ATP binding"/>
    <property type="evidence" value="ECO:0007669"/>
    <property type="project" value="UniProtKB-UniRule"/>
</dbReference>
<dbReference type="PANTHER" id="PTHR43520">
    <property type="entry name" value="ATP7, ISOFORM B"/>
    <property type="match status" value="1"/>
</dbReference>
<dbReference type="PRINTS" id="PR00943">
    <property type="entry name" value="CUATPASE"/>
</dbReference>
<evidence type="ECO:0000256" key="4">
    <source>
        <dbReference type="ARBA" id="ARBA00022692"/>
    </source>
</evidence>
<feature type="transmembrane region" description="Helical" evidence="11">
    <location>
        <begin position="405"/>
        <end position="428"/>
    </location>
</feature>
<dbReference type="NCBIfam" id="TIGR01525">
    <property type="entry name" value="ATPase-IB_hvy"/>
    <property type="match status" value="1"/>
</dbReference>
<dbReference type="InterPro" id="IPR023298">
    <property type="entry name" value="ATPase_P-typ_TM_dom_sf"/>
</dbReference>
<keyword evidence="10 11" id="KW-0472">Membrane</keyword>
<dbReference type="RefSeq" id="WP_243649206.1">
    <property type="nucleotide sequence ID" value="NZ_SMCS01000003.1"/>
</dbReference>
<accession>A0A4R3YTZ8</accession>
<evidence type="ECO:0000256" key="7">
    <source>
        <dbReference type="ARBA" id="ARBA00022840"/>
    </source>
</evidence>
<keyword evidence="5 11" id="KW-0479">Metal-binding</keyword>
<dbReference type="Gene3D" id="3.40.50.1000">
    <property type="entry name" value="HAD superfamily/HAD-like"/>
    <property type="match status" value="1"/>
</dbReference>
<evidence type="ECO:0000256" key="8">
    <source>
        <dbReference type="ARBA" id="ARBA00022967"/>
    </source>
</evidence>